<feature type="domain" description="HTH tetR-type" evidence="4">
    <location>
        <begin position="17"/>
        <end position="62"/>
    </location>
</feature>
<dbReference type="AlphaFoldDB" id="A0A6M8HP18"/>
<name>A0A6M8HP18_9PROT</name>
<dbReference type="Gene3D" id="1.10.357.10">
    <property type="entry name" value="Tetracycline Repressor, domain 2"/>
    <property type="match status" value="1"/>
</dbReference>
<reference evidence="5 6" key="1">
    <citation type="journal article" date="2014" name="World J. Microbiol. Biotechnol.">
        <title>Biodiversity and physiological characteristics of Antarctic and Arctic lichens-associated bacteria.</title>
        <authorList>
            <person name="Lee Y.M."/>
            <person name="Kim E.H."/>
            <person name="Lee H.K."/>
            <person name="Hong S.G."/>
        </authorList>
    </citation>
    <scope>NUCLEOTIDE SEQUENCE [LARGE SCALE GENOMIC DNA]</scope>
    <source>
        <strain evidence="5 6">PAMC 26569</strain>
    </source>
</reference>
<dbReference type="SUPFAM" id="SSF46689">
    <property type="entry name" value="Homeodomain-like"/>
    <property type="match status" value="1"/>
</dbReference>
<organism evidence="5 6">
    <name type="scientific">Lichenicola cladoniae</name>
    <dbReference type="NCBI Taxonomy" id="1484109"/>
    <lineage>
        <taxon>Bacteria</taxon>
        <taxon>Pseudomonadati</taxon>
        <taxon>Pseudomonadota</taxon>
        <taxon>Alphaproteobacteria</taxon>
        <taxon>Acetobacterales</taxon>
        <taxon>Acetobacteraceae</taxon>
        <taxon>Lichenicola</taxon>
    </lineage>
</organism>
<dbReference type="Proteomes" id="UP000500767">
    <property type="component" value="Chromosome"/>
</dbReference>
<dbReference type="KEGG" id="lck:HN018_08210"/>
<evidence type="ECO:0000256" key="2">
    <source>
        <dbReference type="ARBA" id="ARBA00023125"/>
    </source>
</evidence>
<proteinExistence type="predicted"/>
<dbReference type="PANTHER" id="PTHR47506">
    <property type="entry name" value="TRANSCRIPTIONAL REGULATORY PROTEIN"/>
    <property type="match status" value="1"/>
</dbReference>
<dbReference type="Gene3D" id="1.10.10.60">
    <property type="entry name" value="Homeodomain-like"/>
    <property type="match status" value="1"/>
</dbReference>
<evidence type="ECO:0000256" key="3">
    <source>
        <dbReference type="ARBA" id="ARBA00023163"/>
    </source>
</evidence>
<evidence type="ECO:0000313" key="5">
    <source>
        <dbReference type="EMBL" id="QKE90035.1"/>
    </source>
</evidence>
<protein>
    <submittedName>
        <fullName evidence="5">TetR/AcrR family transcriptional regulator</fullName>
    </submittedName>
</protein>
<accession>A0A6M8HP18</accession>
<dbReference type="InterPro" id="IPR001647">
    <property type="entry name" value="HTH_TetR"/>
</dbReference>
<keyword evidence="3" id="KW-0804">Transcription</keyword>
<dbReference type="SUPFAM" id="SSF48498">
    <property type="entry name" value="Tetracyclin repressor-like, C-terminal domain"/>
    <property type="match status" value="1"/>
</dbReference>
<keyword evidence="1" id="KW-0805">Transcription regulation</keyword>
<evidence type="ECO:0000313" key="6">
    <source>
        <dbReference type="Proteomes" id="UP000500767"/>
    </source>
</evidence>
<dbReference type="InterPro" id="IPR009057">
    <property type="entry name" value="Homeodomain-like_sf"/>
</dbReference>
<dbReference type="InterPro" id="IPR036271">
    <property type="entry name" value="Tet_transcr_reg_TetR-rel_C_sf"/>
</dbReference>
<keyword evidence="6" id="KW-1185">Reference proteome</keyword>
<gene>
    <name evidence="5" type="ORF">HN018_08210</name>
</gene>
<evidence type="ECO:0000256" key="1">
    <source>
        <dbReference type="ARBA" id="ARBA00023015"/>
    </source>
</evidence>
<dbReference type="RefSeq" id="WP_171836014.1">
    <property type="nucleotide sequence ID" value="NZ_CP053708.1"/>
</dbReference>
<dbReference type="GO" id="GO:0003677">
    <property type="term" value="F:DNA binding"/>
    <property type="evidence" value="ECO:0007669"/>
    <property type="project" value="UniProtKB-KW"/>
</dbReference>
<evidence type="ECO:0000259" key="4">
    <source>
        <dbReference type="Pfam" id="PF00440"/>
    </source>
</evidence>
<dbReference type="PANTHER" id="PTHR47506:SF1">
    <property type="entry name" value="HTH-TYPE TRANSCRIPTIONAL REGULATOR YJDC"/>
    <property type="match status" value="1"/>
</dbReference>
<sequence length="206" mass="21776">MARTGRPRNFDRDEALGTAMHLFWEHGYEGVSLDQLRQAMGGISSASFYAAFGAKEALYREALSRYLSIHGRVVEALRDTSLSPRARLEQALRRSAVMQTGAAHPAGCMVTLSSTICSTGGTSVRAVTAAERAANRAAIFACVEAGVADGLLRPETDVTGLSTLFEGVLVGLSIQARDGVAADAFGAAITQALKAWDANWAGALER</sequence>
<dbReference type="EMBL" id="CP053708">
    <property type="protein sequence ID" value="QKE90035.1"/>
    <property type="molecule type" value="Genomic_DNA"/>
</dbReference>
<keyword evidence="2" id="KW-0238">DNA-binding</keyword>
<dbReference type="Pfam" id="PF00440">
    <property type="entry name" value="TetR_N"/>
    <property type="match status" value="1"/>
</dbReference>